<organism evidence="1 2">
    <name type="scientific">Sinanodonta woodiana</name>
    <name type="common">Chinese pond mussel</name>
    <name type="synonym">Anodonta woodiana</name>
    <dbReference type="NCBI Taxonomy" id="1069815"/>
    <lineage>
        <taxon>Eukaryota</taxon>
        <taxon>Metazoa</taxon>
        <taxon>Spiralia</taxon>
        <taxon>Lophotrochozoa</taxon>
        <taxon>Mollusca</taxon>
        <taxon>Bivalvia</taxon>
        <taxon>Autobranchia</taxon>
        <taxon>Heteroconchia</taxon>
        <taxon>Palaeoheterodonta</taxon>
        <taxon>Unionida</taxon>
        <taxon>Unionoidea</taxon>
        <taxon>Unionidae</taxon>
        <taxon>Unioninae</taxon>
        <taxon>Sinanodonta</taxon>
    </lineage>
</organism>
<comment type="caution">
    <text evidence="1">The sequence shown here is derived from an EMBL/GenBank/DDBJ whole genome shotgun (WGS) entry which is preliminary data.</text>
</comment>
<dbReference type="SUPFAM" id="SSF52799">
    <property type="entry name" value="(Phosphotyrosine protein) phosphatases II"/>
    <property type="match status" value="1"/>
</dbReference>
<dbReference type="AlphaFoldDB" id="A0ABD3TMG2"/>
<dbReference type="Proteomes" id="UP001634394">
    <property type="component" value="Unassembled WGS sequence"/>
</dbReference>
<keyword evidence="2" id="KW-1185">Reference proteome</keyword>
<feature type="non-terminal residue" evidence="1">
    <location>
        <position position="135"/>
    </location>
</feature>
<proteinExistence type="predicted"/>
<feature type="non-terminal residue" evidence="1">
    <location>
        <position position="1"/>
    </location>
</feature>
<name>A0ABD3TMG2_SINWO</name>
<accession>A0ABD3TMG2</accession>
<evidence type="ECO:0000313" key="1">
    <source>
        <dbReference type="EMBL" id="KAL3837623.1"/>
    </source>
</evidence>
<reference evidence="1 2" key="1">
    <citation type="submission" date="2024-11" db="EMBL/GenBank/DDBJ databases">
        <title>Chromosome-level genome assembly of the freshwater bivalve Anodonta woodiana.</title>
        <authorList>
            <person name="Chen X."/>
        </authorList>
    </citation>
    <scope>NUCLEOTIDE SEQUENCE [LARGE SCALE GENOMIC DNA]</scope>
    <source>
        <strain evidence="1">MN2024</strain>
        <tissue evidence="1">Gills</tissue>
    </source>
</reference>
<gene>
    <name evidence="1" type="ORF">ACJMK2_022969</name>
</gene>
<evidence type="ECO:0000313" key="2">
    <source>
        <dbReference type="Proteomes" id="UP001634394"/>
    </source>
</evidence>
<sequence>NCISFKPKVQSYIGLIQIECIDISVQRNYMLCNINLSDCKKDAKMINVQVLVCDEECCAPSHINETVAVLKKRFFMRQGMELFNTLINCMPDASNGEGFVASLLMTDAMERSGYIDINGIIEAMRKEKHDAVNSF</sequence>
<protein>
    <submittedName>
        <fullName evidence="1">Uncharacterized protein</fullName>
    </submittedName>
</protein>
<dbReference type="EMBL" id="JBJQND010000018">
    <property type="protein sequence ID" value="KAL3837623.1"/>
    <property type="molecule type" value="Genomic_DNA"/>
</dbReference>
<dbReference type="InterPro" id="IPR029021">
    <property type="entry name" value="Prot-tyrosine_phosphatase-like"/>
</dbReference>